<protein>
    <submittedName>
        <fullName evidence="1">Uncharacterized protein</fullName>
    </submittedName>
</protein>
<gene>
    <name evidence="1" type="ORF">CHS0354_013170</name>
</gene>
<reference evidence="1" key="3">
    <citation type="submission" date="2023-05" db="EMBL/GenBank/DDBJ databases">
        <authorList>
            <person name="Smith C.H."/>
        </authorList>
    </citation>
    <scope>NUCLEOTIDE SEQUENCE</scope>
    <source>
        <strain evidence="1">CHS0354</strain>
        <tissue evidence="1">Mantle</tissue>
    </source>
</reference>
<dbReference type="EMBL" id="JAEAOA010000800">
    <property type="protein sequence ID" value="KAK3605542.1"/>
    <property type="molecule type" value="Genomic_DNA"/>
</dbReference>
<sequence>MTRKVPAAHHNGNGYYNSALSFQDATGKTPATGIGVSRSKSFYAGMAANRQNPVAPGSPSLVLGESFRHHRSTASLGIQPKSATTMRATTGFSFKKSPK</sequence>
<evidence type="ECO:0000313" key="2">
    <source>
        <dbReference type="Proteomes" id="UP001195483"/>
    </source>
</evidence>
<dbReference type="AlphaFoldDB" id="A0AAE0T849"/>
<evidence type="ECO:0000313" key="1">
    <source>
        <dbReference type="EMBL" id="KAK3605542.1"/>
    </source>
</evidence>
<accession>A0AAE0T849</accession>
<reference evidence="1" key="1">
    <citation type="journal article" date="2021" name="Genome Biol. Evol.">
        <title>A High-Quality Reference Genome for a Parasitic Bivalve with Doubly Uniparental Inheritance (Bivalvia: Unionida).</title>
        <authorList>
            <person name="Smith C.H."/>
        </authorList>
    </citation>
    <scope>NUCLEOTIDE SEQUENCE</scope>
    <source>
        <strain evidence="1">CHS0354</strain>
    </source>
</reference>
<feature type="non-terminal residue" evidence="1">
    <location>
        <position position="99"/>
    </location>
</feature>
<comment type="caution">
    <text evidence="1">The sequence shown here is derived from an EMBL/GenBank/DDBJ whole genome shotgun (WGS) entry which is preliminary data.</text>
</comment>
<dbReference type="Proteomes" id="UP001195483">
    <property type="component" value="Unassembled WGS sequence"/>
</dbReference>
<reference evidence="1" key="2">
    <citation type="journal article" date="2021" name="Genome Biol. Evol.">
        <title>Developing a high-quality reference genome for a parasitic bivalve with doubly uniparental inheritance (Bivalvia: Unionida).</title>
        <authorList>
            <person name="Smith C.H."/>
        </authorList>
    </citation>
    <scope>NUCLEOTIDE SEQUENCE</scope>
    <source>
        <strain evidence="1">CHS0354</strain>
        <tissue evidence="1">Mantle</tissue>
    </source>
</reference>
<proteinExistence type="predicted"/>
<name>A0AAE0T849_9BIVA</name>
<keyword evidence="2" id="KW-1185">Reference proteome</keyword>
<organism evidence="1 2">
    <name type="scientific">Potamilus streckersoni</name>
    <dbReference type="NCBI Taxonomy" id="2493646"/>
    <lineage>
        <taxon>Eukaryota</taxon>
        <taxon>Metazoa</taxon>
        <taxon>Spiralia</taxon>
        <taxon>Lophotrochozoa</taxon>
        <taxon>Mollusca</taxon>
        <taxon>Bivalvia</taxon>
        <taxon>Autobranchia</taxon>
        <taxon>Heteroconchia</taxon>
        <taxon>Palaeoheterodonta</taxon>
        <taxon>Unionida</taxon>
        <taxon>Unionoidea</taxon>
        <taxon>Unionidae</taxon>
        <taxon>Ambleminae</taxon>
        <taxon>Lampsilini</taxon>
        <taxon>Potamilus</taxon>
    </lineage>
</organism>